<dbReference type="Gene3D" id="1.10.287.1260">
    <property type="match status" value="1"/>
</dbReference>
<evidence type="ECO:0000256" key="4">
    <source>
        <dbReference type="ARBA" id="ARBA00022692"/>
    </source>
</evidence>
<proteinExistence type="inferred from homology"/>
<evidence type="ECO:0000256" key="1">
    <source>
        <dbReference type="ARBA" id="ARBA00004651"/>
    </source>
</evidence>
<evidence type="ECO:0000256" key="5">
    <source>
        <dbReference type="ARBA" id="ARBA00022989"/>
    </source>
</evidence>
<evidence type="ECO:0000256" key="2">
    <source>
        <dbReference type="ARBA" id="ARBA00008017"/>
    </source>
</evidence>
<evidence type="ECO:0000256" key="3">
    <source>
        <dbReference type="ARBA" id="ARBA00022475"/>
    </source>
</evidence>
<evidence type="ECO:0000259" key="8">
    <source>
        <dbReference type="Pfam" id="PF00924"/>
    </source>
</evidence>
<dbReference type="Pfam" id="PF21088">
    <property type="entry name" value="MS_channel_1st"/>
    <property type="match status" value="1"/>
</dbReference>
<reference evidence="11 12" key="1">
    <citation type="submission" date="2018-08" db="EMBL/GenBank/DDBJ databases">
        <title>Murine metabolic-syndrome-specific gut microbial biobank.</title>
        <authorList>
            <person name="Liu C."/>
        </authorList>
    </citation>
    <scope>NUCLEOTIDE SEQUENCE [LARGE SCALE GENOMIC DNA]</scope>
    <source>
        <strain evidence="11 12">583</strain>
    </source>
</reference>
<dbReference type="PANTHER" id="PTHR43634">
    <property type="entry name" value="OW CONDUCTANCE MECHANOSENSITIVE CHANNEL"/>
    <property type="match status" value="1"/>
</dbReference>
<dbReference type="RefSeq" id="WP_160196046.1">
    <property type="nucleotide sequence ID" value="NZ_QXXA01000003.1"/>
</dbReference>
<dbReference type="GO" id="GO:0055085">
    <property type="term" value="P:transmembrane transport"/>
    <property type="evidence" value="ECO:0007669"/>
    <property type="project" value="InterPro"/>
</dbReference>
<feature type="transmembrane region" description="Helical" evidence="7">
    <location>
        <begin position="70"/>
        <end position="88"/>
    </location>
</feature>
<dbReference type="GO" id="GO:0005886">
    <property type="term" value="C:plasma membrane"/>
    <property type="evidence" value="ECO:0007669"/>
    <property type="project" value="UniProtKB-SubCell"/>
</dbReference>
<evidence type="ECO:0000259" key="10">
    <source>
        <dbReference type="Pfam" id="PF21088"/>
    </source>
</evidence>
<dbReference type="InterPro" id="IPR011014">
    <property type="entry name" value="MscS_channel_TM-2"/>
</dbReference>
<dbReference type="InterPro" id="IPR011066">
    <property type="entry name" value="MscS_channel_C_sf"/>
</dbReference>
<feature type="transmembrane region" description="Helical" evidence="7">
    <location>
        <begin position="100"/>
        <end position="121"/>
    </location>
</feature>
<dbReference type="InterPro" id="IPR049278">
    <property type="entry name" value="MS_channel_C"/>
</dbReference>
<keyword evidence="4 7" id="KW-0812">Transmembrane</keyword>
<dbReference type="InterPro" id="IPR023408">
    <property type="entry name" value="MscS_beta-dom_sf"/>
</dbReference>
<dbReference type="InterPro" id="IPR049142">
    <property type="entry name" value="MS_channel_1st"/>
</dbReference>
<feature type="domain" description="Mechanosensitive ion channel MscS" evidence="8">
    <location>
        <begin position="186"/>
        <end position="253"/>
    </location>
</feature>
<feature type="domain" description="Mechanosensitive ion channel transmembrane helices 2/3" evidence="10">
    <location>
        <begin position="145"/>
        <end position="185"/>
    </location>
</feature>
<evidence type="ECO:0000313" key="11">
    <source>
        <dbReference type="EMBL" id="NBI05536.1"/>
    </source>
</evidence>
<dbReference type="InterPro" id="IPR010920">
    <property type="entry name" value="LSM_dom_sf"/>
</dbReference>
<keyword evidence="3" id="KW-1003">Cell membrane</keyword>
<dbReference type="Gene3D" id="2.30.30.60">
    <property type="match status" value="1"/>
</dbReference>
<evidence type="ECO:0000259" key="9">
    <source>
        <dbReference type="Pfam" id="PF21082"/>
    </source>
</evidence>
<dbReference type="EMBL" id="QXXA01000003">
    <property type="protein sequence ID" value="NBI05536.1"/>
    <property type="molecule type" value="Genomic_DNA"/>
</dbReference>
<keyword evidence="5 7" id="KW-1133">Transmembrane helix</keyword>
<dbReference type="Pfam" id="PF00924">
    <property type="entry name" value="MS_channel_2nd"/>
    <property type="match status" value="1"/>
</dbReference>
<dbReference type="InterPro" id="IPR045042">
    <property type="entry name" value="YnaI-like"/>
</dbReference>
<feature type="transmembrane region" description="Helical" evidence="7">
    <location>
        <begin position="165"/>
        <end position="184"/>
    </location>
</feature>
<dbReference type="SUPFAM" id="SSF82689">
    <property type="entry name" value="Mechanosensitive channel protein MscS (YggB), C-terminal domain"/>
    <property type="match status" value="1"/>
</dbReference>
<dbReference type="AlphaFoldDB" id="A0A845QVK1"/>
<dbReference type="InterPro" id="IPR006685">
    <property type="entry name" value="MscS_channel_2nd"/>
</dbReference>
<keyword evidence="12" id="KW-1185">Reference proteome</keyword>
<organism evidence="11 12">
    <name type="scientific">Senegalia massiliensis</name>
    <dbReference type="NCBI Taxonomy" id="1720316"/>
    <lineage>
        <taxon>Bacteria</taxon>
        <taxon>Bacillati</taxon>
        <taxon>Bacillota</taxon>
        <taxon>Clostridia</taxon>
        <taxon>Eubacteriales</taxon>
        <taxon>Clostridiaceae</taxon>
        <taxon>Senegalia</taxon>
    </lineage>
</organism>
<comment type="similarity">
    <text evidence="2">Belongs to the MscS (TC 1.A.23) family.</text>
</comment>
<dbReference type="Pfam" id="PF21082">
    <property type="entry name" value="MS_channel_3rd"/>
    <property type="match status" value="1"/>
</dbReference>
<feature type="transmembrane region" description="Helical" evidence="7">
    <location>
        <begin position="141"/>
        <end position="159"/>
    </location>
</feature>
<evidence type="ECO:0000256" key="7">
    <source>
        <dbReference type="SAM" id="Phobius"/>
    </source>
</evidence>
<dbReference type="PANTHER" id="PTHR43634:SF2">
    <property type="entry name" value="LOW CONDUCTANCE MECHANOSENSITIVE CHANNEL YNAI"/>
    <property type="match status" value="1"/>
</dbReference>
<dbReference type="SUPFAM" id="SSF50182">
    <property type="entry name" value="Sm-like ribonucleoproteins"/>
    <property type="match status" value="1"/>
</dbReference>
<sequence>MEVLEWIKKFFDENFAVSLMQIGISVGIFFVSIIFSSVITKIIYKFVSIFTKKTKNKVDDYILDEFKKPIRTLIIVIGLYIALIYLPFKEVTQTVITKLFRVSIIIIITWGLYNVAGTYEWIYDKLGAKLNLKSQKILKPFISRIIRVIIISISIAIIVEEFGYSISAFIAGLGIGGIAIAMAAKDSLANIFGGISILIDKPFDIGDWVVFSNIEGVIEDINFRSTKIRTFEKALITIPNSKVSENAITNFSKRGIRRVRFYLGLTYSTSSYKVERVVDNIKYMLLQHPDVDNEMILTNFEIFNESSLDVLIQYFAKAIDYNEFLNIKQDINLKIMDILEQEKAEIAFPSTSLYFEDNLNLNEFKKES</sequence>
<feature type="transmembrane region" description="Helical" evidence="7">
    <location>
        <begin position="20"/>
        <end position="44"/>
    </location>
</feature>
<dbReference type="SUPFAM" id="SSF82861">
    <property type="entry name" value="Mechanosensitive channel protein MscS (YggB), transmembrane region"/>
    <property type="match status" value="1"/>
</dbReference>
<dbReference type="OrthoDB" id="9809206at2"/>
<name>A0A845QVK1_9CLOT</name>
<dbReference type="Gene3D" id="3.30.70.100">
    <property type="match status" value="1"/>
</dbReference>
<accession>A0A845QVK1</accession>
<comment type="caution">
    <text evidence="11">The sequence shown here is derived from an EMBL/GenBank/DDBJ whole genome shotgun (WGS) entry which is preliminary data.</text>
</comment>
<feature type="domain" description="Mechanosensitive ion channel MscS C-terminal" evidence="9">
    <location>
        <begin position="260"/>
        <end position="346"/>
    </location>
</feature>
<evidence type="ECO:0000313" key="12">
    <source>
        <dbReference type="Proteomes" id="UP000467132"/>
    </source>
</evidence>
<gene>
    <name evidence="11" type="ORF">D3Z33_01555</name>
</gene>
<comment type="subcellular location">
    <subcellularLocation>
        <location evidence="1">Cell membrane</location>
        <topology evidence="1">Multi-pass membrane protein</topology>
    </subcellularLocation>
</comment>
<evidence type="ECO:0000256" key="6">
    <source>
        <dbReference type="ARBA" id="ARBA00023136"/>
    </source>
</evidence>
<dbReference type="Proteomes" id="UP000467132">
    <property type="component" value="Unassembled WGS sequence"/>
</dbReference>
<keyword evidence="6 7" id="KW-0472">Membrane</keyword>
<protein>
    <submittedName>
        <fullName evidence="11">Mechanosensitive ion channel family protein</fullName>
    </submittedName>
</protein>